<organism evidence="1 2">
    <name type="scientific">Actinospica durhamensis</name>
    <dbReference type="NCBI Taxonomy" id="1508375"/>
    <lineage>
        <taxon>Bacteria</taxon>
        <taxon>Bacillati</taxon>
        <taxon>Actinomycetota</taxon>
        <taxon>Actinomycetes</taxon>
        <taxon>Catenulisporales</taxon>
        <taxon>Actinospicaceae</taxon>
        <taxon>Actinospica</taxon>
    </lineage>
</organism>
<protein>
    <recommendedName>
        <fullName evidence="3">Glycosyltransferase</fullName>
    </recommendedName>
</protein>
<reference evidence="1" key="1">
    <citation type="submission" date="2021-04" db="EMBL/GenBank/DDBJ databases">
        <title>Genome based classification of Actinospica acidithermotolerans sp. nov., an actinobacterium isolated from an Indonesian hot spring.</title>
        <authorList>
            <person name="Kusuma A.B."/>
            <person name="Putra K.E."/>
            <person name="Nafisah S."/>
            <person name="Loh J."/>
            <person name="Nouioui I."/>
            <person name="Goodfellow M."/>
        </authorList>
    </citation>
    <scope>NUCLEOTIDE SEQUENCE</scope>
    <source>
        <strain evidence="1">CSCA 57</strain>
    </source>
</reference>
<evidence type="ECO:0008006" key="3">
    <source>
        <dbReference type="Google" id="ProtNLM"/>
    </source>
</evidence>
<dbReference type="AlphaFoldDB" id="A0A941EJF7"/>
<evidence type="ECO:0000313" key="2">
    <source>
        <dbReference type="Proteomes" id="UP000675781"/>
    </source>
</evidence>
<keyword evidence="2" id="KW-1185">Reference proteome</keyword>
<dbReference type="InterPro" id="IPR029044">
    <property type="entry name" value="Nucleotide-diphossugar_trans"/>
</dbReference>
<dbReference type="SUPFAM" id="SSF53448">
    <property type="entry name" value="Nucleotide-diphospho-sugar transferases"/>
    <property type="match status" value="1"/>
</dbReference>
<proteinExistence type="predicted"/>
<sequence>MSSQGPGAYACAVVVYVVEPWHREALGATLSALAGQDPPAQGAFETVVVGAFHPELDAVVADARRIIDLRFVCLPAGDLTVAKALDAALPALSAPLCVLVESGVALAENAVAAHLAAHAAHEGPAVVCGRILREVEPAVGGPAEFEPDALDPAERLFARLDGGADGLDAPAPWMALRLGHVSAPAELLAAVGAADRTLITTEGAGLELGYRLHRAGAAFVLDRQAVGVRTAEPRPSVHEPRRADADRMRIAELYDTPITRLLPLFPYLDFATMNDLIGALSLPDCASYRELRERRNARAAA</sequence>
<dbReference type="RefSeq" id="WP_212527030.1">
    <property type="nucleotide sequence ID" value="NZ_JAGSOG010000012.1"/>
</dbReference>
<name>A0A941EJF7_9ACTN</name>
<evidence type="ECO:0000313" key="1">
    <source>
        <dbReference type="EMBL" id="MBR7832501.1"/>
    </source>
</evidence>
<dbReference type="EMBL" id="JAGSOG010000012">
    <property type="protein sequence ID" value="MBR7832501.1"/>
    <property type="molecule type" value="Genomic_DNA"/>
</dbReference>
<comment type="caution">
    <text evidence="1">The sequence shown here is derived from an EMBL/GenBank/DDBJ whole genome shotgun (WGS) entry which is preliminary data.</text>
</comment>
<dbReference type="Gene3D" id="3.90.550.10">
    <property type="entry name" value="Spore Coat Polysaccharide Biosynthesis Protein SpsA, Chain A"/>
    <property type="match status" value="1"/>
</dbReference>
<gene>
    <name evidence="1" type="ORF">KDL01_04485</name>
</gene>
<dbReference type="Proteomes" id="UP000675781">
    <property type="component" value="Unassembled WGS sequence"/>
</dbReference>
<accession>A0A941EJF7</accession>